<feature type="region of interest" description="Disordered" evidence="1">
    <location>
        <begin position="178"/>
        <end position="199"/>
    </location>
</feature>
<reference evidence="2" key="1">
    <citation type="submission" date="2021-09" db="EMBL/GenBank/DDBJ databases">
        <authorList>
            <consortium name="AG Swart"/>
            <person name="Singh M."/>
            <person name="Singh A."/>
            <person name="Seah K."/>
            <person name="Emmerich C."/>
        </authorList>
    </citation>
    <scope>NUCLEOTIDE SEQUENCE</scope>
    <source>
        <strain evidence="2">ATCC30299</strain>
    </source>
</reference>
<evidence type="ECO:0000313" key="2">
    <source>
        <dbReference type="EMBL" id="CAG9320899.1"/>
    </source>
</evidence>
<evidence type="ECO:0000256" key="1">
    <source>
        <dbReference type="SAM" id="MobiDB-lite"/>
    </source>
</evidence>
<comment type="caution">
    <text evidence="2">The sequence shown here is derived from an EMBL/GenBank/DDBJ whole genome shotgun (WGS) entry which is preliminary data.</text>
</comment>
<evidence type="ECO:0000313" key="3">
    <source>
        <dbReference type="Proteomes" id="UP001162131"/>
    </source>
</evidence>
<dbReference type="EMBL" id="CAJZBQ010000027">
    <property type="protein sequence ID" value="CAG9320899.1"/>
    <property type="molecule type" value="Genomic_DNA"/>
</dbReference>
<gene>
    <name evidence="2" type="ORF">BSTOLATCC_MIC27475</name>
</gene>
<organism evidence="2 3">
    <name type="scientific">Blepharisma stoltei</name>
    <dbReference type="NCBI Taxonomy" id="1481888"/>
    <lineage>
        <taxon>Eukaryota</taxon>
        <taxon>Sar</taxon>
        <taxon>Alveolata</taxon>
        <taxon>Ciliophora</taxon>
        <taxon>Postciliodesmatophora</taxon>
        <taxon>Heterotrichea</taxon>
        <taxon>Heterotrichida</taxon>
        <taxon>Blepharismidae</taxon>
        <taxon>Blepharisma</taxon>
    </lineage>
</organism>
<proteinExistence type="predicted"/>
<keyword evidence="3" id="KW-1185">Reference proteome</keyword>
<name>A0AAU9J509_9CILI</name>
<accession>A0AAU9J509</accession>
<dbReference type="AlphaFoldDB" id="A0AAU9J509"/>
<protein>
    <submittedName>
        <fullName evidence="2">Uncharacterized protein</fullName>
    </submittedName>
</protein>
<dbReference type="Proteomes" id="UP001162131">
    <property type="component" value="Unassembled WGS sequence"/>
</dbReference>
<sequence length="199" mass="22810">MIFKVKHPQLDLNPEEVNIGKKRFRHRKNTNSLNYAIIGEIPKSNNSFSIEENILRTKYQRSSNNSPPQGSPTNGTSLNLDYLISEKQNTQNFANRISSPKKLNDIQSPIYPRSQSISTDYESSSLSSYITHSPGLKHSNDDKLNLSIFKQPKFTKQNPLIIYNNPILGYTPRISREYSNSPDKRRSLADYGNMMISKR</sequence>
<feature type="compositionally biased region" description="Polar residues" evidence="1">
    <location>
        <begin position="60"/>
        <end position="78"/>
    </location>
</feature>
<feature type="region of interest" description="Disordered" evidence="1">
    <location>
        <begin position="59"/>
        <end position="78"/>
    </location>
</feature>